<evidence type="ECO:0000313" key="3">
    <source>
        <dbReference type="Proteomes" id="UP001629113"/>
    </source>
</evidence>
<sequence>MDPCLNPPNRSMRTATSTQSFRSDITIPDFTPPIRSVRSFASSYSINSDNFSDITALNRSVRSTASSYSIRPEYPAVLPTRYRDRILRQEKVVVGSESSNERITSDPSSNNSISNSLEQKLPEKNRELVRLRERYNEEEYEKKESGVGIAEDKYKEVLYGGRKDLLDLETLPEPTAPPAVQKEHRRPAVLRPREPLPDFVYPIRDSRQDQPNSTSNGNEATSLPSNPVHYCSGQPQSMNVASDGLLKLGALKDKISSGENLLREVADHPTRSSLTHKGKDIANHLQDLSRDMLELIDQIKSKTLFAGIDRCRVSGCFDVLLNALGDLCKPLEDVDVLSKAVKRGKSRRHVLNAVKCFRADCFTFFGHMTKEVTEKEIRRIEFAMTYLNRCESAWKDLVTNE</sequence>
<dbReference type="Proteomes" id="UP001629113">
    <property type="component" value="Unassembled WGS sequence"/>
</dbReference>
<gene>
    <name evidence="2" type="ORF">PVAG01_05193</name>
</gene>
<comment type="caution">
    <text evidence="2">The sequence shown here is derived from an EMBL/GenBank/DDBJ whole genome shotgun (WGS) entry which is preliminary data.</text>
</comment>
<accession>A0ABR4PJE1</accession>
<evidence type="ECO:0000313" key="2">
    <source>
        <dbReference type="EMBL" id="KAL3423446.1"/>
    </source>
</evidence>
<proteinExistence type="predicted"/>
<dbReference type="EMBL" id="JBFCZG010000004">
    <property type="protein sequence ID" value="KAL3423446.1"/>
    <property type="molecule type" value="Genomic_DNA"/>
</dbReference>
<feature type="region of interest" description="Disordered" evidence="1">
    <location>
        <begin position="93"/>
        <end position="120"/>
    </location>
</feature>
<reference evidence="2 3" key="1">
    <citation type="submission" date="2024-06" db="EMBL/GenBank/DDBJ databases">
        <title>Complete genome of Phlyctema vagabunda strain 19-DSS-EL-015.</title>
        <authorList>
            <person name="Fiorenzani C."/>
        </authorList>
    </citation>
    <scope>NUCLEOTIDE SEQUENCE [LARGE SCALE GENOMIC DNA]</scope>
    <source>
        <strain evidence="2 3">19-DSS-EL-015</strain>
    </source>
</reference>
<name>A0ABR4PJE1_9HELO</name>
<keyword evidence="3" id="KW-1185">Reference proteome</keyword>
<feature type="region of interest" description="Disordered" evidence="1">
    <location>
        <begin position="194"/>
        <end position="230"/>
    </location>
</feature>
<evidence type="ECO:0000256" key="1">
    <source>
        <dbReference type="SAM" id="MobiDB-lite"/>
    </source>
</evidence>
<protein>
    <submittedName>
        <fullName evidence="2">Uncharacterized protein</fullName>
    </submittedName>
</protein>
<feature type="compositionally biased region" description="Polar residues" evidence="1">
    <location>
        <begin position="209"/>
        <end position="225"/>
    </location>
</feature>
<organism evidence="2 3">
    <name type="scientific">Phlyctema vagabunda</name>
    <dbReference type="NCBI Taxonomy" id="108571"/>
    <lineage>
        <taxon>Eukaryota</taxon>
        <taxon>Fungi</taxon>
        <taxon>Dikarya</taxon>
        <taxon>Ascomycota</taxon>
        <taxon>Pezizomycotina</taxon>
        <taxon>Leotiomycetes</taxon>
        <taxon>Helotiales</taxon>
        <taxon>Dermateaceae</taxon>
        <taxon>Phlyctema</taxon>
    </lineage>
</organism>